<name>A0ABV9KYY5_9BACT</name>
<dbReference type="Pfam" id="PF03432">
    <property type="entry name" value="Relaxase"/>
    <property type="match status" value="1"/>
</dbReference>
<protein>
    <submittedName>
        <fullName evidence="2">Conjugal transfer protein MobB</fullName>
    </submittedName>
</protein>
<dbReference type="EMBL" id="JBHSGN010000094">
    <property type="protein sequence ID" value="MFC4675268.1"/>
    <property type="molecule type" value="Genomic_DNA"/>
</dbReference>
<evidence type="ECO:0000313" key="2">
    <source>
        <dbReference type="EMBL" id="MFC4675268.1"/>
    </source>
</evidence>
<gene>
    <name evidence="2" type="primary">mobB</name>
    <name evidence="2" type="ORF">ACFO6W_16340</name>
</gene>
<evidence type="ECO:0000259" key="1">
    <source>
        <dbReference type="Pfam" id="PF03432"/>
    </source>
</evidence>
<sequence length="432" mass="49920">MKLFFSILFNWKNYDSMIAKITSGSSIYGAVSYNQNKVDAGEAKVIHTHKMIVPRDESQEALFNKTLQSFEPYLQANKRTKKPVMHVSLNPSLEDVLDEYKLARISDDYMRQLGYGDQPYIVYLHTDIDRKHIHIVSLRINEDGVKLNDRMEKIRSMKICRDLEIKYKLKQLSNEKSEDNTLYLKKVDYIRGDIKRQISNNVKSLIEDYHYQSFGEFNALLSFFNIHVKHVRGEESGNYYNGLIYCAATEDGTPVGNPIKSSAIGKIAGYEALMKKIKRTSELVKDKKLYVNGISKKIITDAMKHAGNDTKFKSILKNNNIDVLFRKNEEGRIYGVTFIDHTHRMVFNGSRLGKGFSANAFDKLFGLYALNSKETEQPANGEESQFSTTQRIPVSVDEIFGTFYLDNSGYDPEEEVFRKKLKRRKKQKRRKI</sequence>
<dbReference type="InterPro" id="IPR005094">
    <property type="entry name" value="Endonuclease_MobA/VirD2"/>
</dbReference>
<evidence type="ECO:0000313" key="3">
    <source>
        <dbReference type="Proteomes" id="UP001596023"/>
    </source>
</evidence>
<dbReference type="Proteomes" id="UP001596023">
    <property type="component" value="Unassembled WGS sequence"/>
</dbReference>
<accession>A0ABV9KYY5</accession>
<dbReference type="NCBIfam" id="NF041325">
    <property type="entry name" value="Bacteroid_MobB"/>
    <property type="match status" value="1"/>
</dbReference>
<dbReference type="RefSeq" id="WP_379998354.1">
    <property type="nucleotide sequence ID" value="NZ_JBHSGN010000094.1"/>
</dbReference>
<feature type="domain" description="MobA/VirD2-like nuclease" evidence="1">
    <location>
        <begin position="64"/>
        <end position="169"/>
    </location>
</feature>
<proteinExistence type="predicted"/>
<reference evidence="3" key="1">
    <citation type="journal article" date="2019" name="Int. J. Syst. Evol. Microbiol.">
        <title>The Global Catalogue of Microorganisms (GCM) 10K type strain sequencing project: providing services to taxonomists for standard genome sequencing and annotation.</title>
        <authorList>
            <consortium name="The Broad Institute Genomics Platform"/>
            <consortium name="The Broad Institute Genome Sequencing Center for Infectious Disease"/>
            <person name="Wu L."/>
            <person name="Ma J."/>
        </authorList>
    </citation>
    <scope>NUCLEOTIDE SEQUENCE [LARGE SCALE GENOMIC DNA]</scope>
    <source>
        <strain evidence="3">CCUG 66188</strain>
    </source>
</reference>
<organism evidence="2 3">
    <name type="scientific">Dysgonomonas termitidis</name>
    <dbReference type="NCBI Taxonomy" id="1516126"/>
    <lineage>
        <taxon>Bacteria</taxon>
        <taxon>Pseudomonadati</taxon>
        <taxon>Bacteroidota</taxon>
        <taxon>Bacteroidia</taxon>
        <taxon>Bacteroidales</taxon>
        <taxon>Dysgonomonadaceae</taxon>
        <taxon>Dysgonomonas</taxon>
    </lineage>
</organism>
<keyword evidence="3" id="KW-1185">Reference proteome</keyword>
<comment type="caution">
    <text evidence="2">The sequence shown here is derived from an EMBL/GenBank/DDBJ whole genome shotgun (WGS) entry which is preliminary data.</text>
</comment>